<dbReference type="InterPro" id="IPR017956">
    <property type="entry name" value="AT_hook_DNA-bd_motif"/>
</dbReference>
<feature type="domain" description="PPC" evidence="3">
    <location>
        <begin position="442"/>
        <end position="577"/>
    </location>
</feature>
<dbReference type="EMBL" id="LGRX02034754">
    <property type="protein sequence ID" value="KAK3236962.1"/>
    <property type="molecule type" value="Genomic_DNA"/>
</dbReference>
<feature type="signal peptide" evidence="2">
    <location>
        <begin position="1"/>
        <end position="23"/>
    </location>
</feature>
<dbReference type="Proteomes" id="UP001190700">
    <property type="component" value="Unassembled WGS sequence"/>
</dbReference>
<reference evidence="4 5" key="1">
    <citation type="journal article" date="2015" name="Genome Biol. Evol.">
        <title>Comparative Genomics of a Bacterivorous Green Alga Reveals Evolutionary Causalities and Consequences of Phago-Mixotrophic Mode of Nutrition.</title>
        <authorList>
            <person name="Burns J.A."/>
            <person name="Paasch A."/>
            <person name="Narechania A."/>
            <person name="Kim E."/>
        </authorList>
    </citation>
    <scope>NUCLEOTIDE SEQUENCE [LARGE SCALE GENOMIC DNA]</scope>
    <source>
        <strain evidence="4 5">PLY_AMNH</strain>
    </source>
</reference>
<feature type="compositionally biased region" description="Polar residues" evidence="1">
    <location>
        <begin position="365"/>
        <end position="374"/>
    </location>
</feature>
<feature type="compositionally biased region" description="Low complexity" evidence="1">
    <location>
        <begin position="309"/>
        <end position="320"/>
    </location>
</feature>
<dbReference type="PROSITE" id="PS51742">
    <property type="entry name" value="PPC"/>
    <property type="match status" value="1"/>
</dbReference>
<feature type="compositionally biased region" description="Basic and acidic residues" evidence="1">
    <location>
        <begin position="233"/>
        <end position="246"/>
    </location>
</feature>
<protein>
    <recommendedName>
        <fullName evidence="3">PPC domain-containing protein</fullName>
    </recommendedName>
</protein>
<feature type="compositionally biased region" description="Basic residues" evidence="1">
    <location>
        <begin position="205"/>
        <end position="216"/>
    </location>
</feature>
<dbReference type="GO" id="GO:0003677">
    <property type="term" value="F:DNA binding"/>
    <property type="evidence" value="ECO:0007669"/>
    <property type="project" value="InterPro"/>
</dbReference>
<dbReference type="Pfam" id="PF03479">
    <property type="entry name" value="PCC"/>
    <property type="match status" value="1"/>
</dbReference>
<dbReference type="PANTHER" id="PTHR34988:SF1">
    <property type="entry name" value="DNA-BINDING PROTEIN"/>
    <property type="match status" value="1"/>
</dbReference>
<name>A0AAE0ER43_9CHLO</name>
<accession>A0AAE0ER43</accession>
<evidence type="ECO:0000313" key="4">
    <source>
        <dbReference type="EMBL" id="KAK3236962.1"/>
    </source>
</evidence>
<evidence type="ECO:0000259" key="3">
    <source>
        <dbReference type="PROSITE" id="PS51742"/>
    </source>
</evidence>
<dbReference type="SMART" id="SM00384">
    <property type="entry name" value="AT_hook"/>
    <property type="match status" value="8"/>
</dbReference>
<feature type="compositionally biased region" description="Low complexity" evidence="1">
    <location>
        <begin position="273"/>
        <end position="282"/>
    </location>
</feature>
<sequence>MKLFRRIQLMTLLWLMVLLEANAGEVALRRANLPWLQVIFCARVEDGSENEELGTLEVTPRKPGRPSKAHSVVGEAPTAVSENPRGSAKKPGRPPKAQPAVAEEGAGKEDELPDTNTLRGAETISLEEIDAEVPAKKAGRPPKAPQKNTLDLLAAEGRQLVGKALESLAADVVIDGEGTTPPKAATPKKRGRPSKDSQVEGSPAPKKRGRPAKAHPKCAVEGAVAEPKKRGRPPKERPPVDPEAPAKKRGRPRKENTEPAPVHRGSFGLDSLAKAAAAAPVAETISMPGSLPASPFAPRPRGRPPKSPAPSLAAPDAPQSTSFAAAKELTSPEKTQHAVEAAPADAASPQLLADHAQSGDDVSAPSPQKLSDGTASPAGDGSAPPRAKPASNTEARTAAAASPPALAKRKQSEEDVHSDHANTQKKKAASVAGENRLRTLKPYPVKATVVRLTPNSDLLLELKRVVQEENLESAFVMTCVGSTGVTKLQPAGKKLLDLDAKHEIMALSGTLSVQPQGGVKEHLHLAVADQDGVVHGGHLRMGTIVRTTVEVVLGVIEGIHFSREHDPLTGWEELHMDIMKS</sequence>
<keyword evidence="2" id="KW-0732">Signal</keyword>
<dbReference type="Gene3D" id="3.30.1330.80">
    <property type="entry name" value="Hypothetical protein, similar to alpha- acetolactate decarboxylase, domain 2"/>
    <property type="match status" value="1"/>
</dbReference>
<gene>
    <name evidence="4" type="ORF">CYMTET_52930</name>
</gene>
<dbReference type="CDD" id="cd11378">
    <property type="entry name" value="DUF296"/>
    <property type="match status" value="1"/>
</dbReference>
<dbReference type="PANTHER" id="PTHR34988">
    <property type="entry name" value="PROTEIN, PUTATIVE-RELATED"/>
    <property type="match status" value="1"/>
</dbReference>
<dbReference type="AlphaFoldDB" id="A0AAE0ER43"/>
<feature type="compositionally biased region" description="Low complexity" evidence="1">
    <location>
        <begin position="341"/>
        <end position="354"/>
    </location>
</feature>
<feature type="compositionally biased region" description="Basic and acidic residues" evidence="1">
    <location>
        <begin position="410"/>
        <end position="422"/>
    </location>
</feature>
<keyword evidence="5" id="KW-1185">Reference proteome</keyword>
<proteinExistence type="predicted"/>
<evidence type="ECO:0000256" key="1">
    <source>
        <dbReference type="SAM" id="MobiDB-lite"/>
    </source>
</evidence>
<dbReference type="SUPFAM" id="SSF117856">
    <property type="entry name" value="AF0104/ALDC/Ptd012-like"/>
    <property type="match status" value="1"/>
</dbReference>
<feature type="region of interest" description="Disordered" evidence="1">
    <location>
        <begin position="50"/>
        <end position="146"/>
    </location>
</feature>
<organism evidence="4 5">
    <name type="scientific">Cymbomonas tetramitiformis</name>
    <dbReference type="NCBI Taxonomy" id="36881"/>
    <lineage>
        <taxon>Eukaryota</taxon>
        <taxon>Viridiplantae</taxon>
        <taxon>Chlorophyta</taxon>
        <taxon>Pyramimonadophyceae</taxon>
        <taxon>Pyramimonadales</taxon>
        <taxon>Pyramimonadaceae</taxon>
        <taxon>Cymbomonas</taxon>
    </lineage>
</organism>
<evidence type="ECO:0000313" key="5">
    <source>
        <dbReference type="Proteomes" id="UP001190700"/>
    </source>
</evidence>
<evidence type="ECO:0000256" key="2">
    <source>
        <dbReference type="SAM" id="SignalP"/>
    </source>
</evidence>
<dbReference type="InterPro" id="IPR005175">
    <property type="entry name" value="PPC_dom"/>
</dbReference>
<feature type="compositionally biased region" description="Low complexity" evidence="1">
    <location>
        <begin position="390"/>
        <end position="406"/>
    </location>
</feature>
<feature type="chain" id="PRO_5042151620" description="PPC domain-containing protein" evidence="2">
    <location>
        <begin position="24"/>
        <end position="581"/>
    </location>
</feature>
<feature type="region of interest" description="Disordered" evidence="1">
    <location>
        <begin position="171"/>
        <end position="435"/>
    </location>
</feature>
<dbReference type="PRINTS" id="PR00929">
    <property type="entry name" value="ATHOOK"/>
</dbReference>
<comment type="caution">
    <text evidence="4">The sequence shown here is derived from an EMBL/GenBank/DDBJ whole genome shotgun (WGS) entry which is preliminary data.</text>
</comment>